<feature type="region of interest" description="Disordered" evidence="1">
    <location>
        <begin position="248"/>
        <end position="280"/>
    </location>
</feature>
<sequence>MPGVRCPIKNCSYVTPDDVLHLELIIALLQLHGKEHDQPAYATKKVECPTLSASEASGSGDVAAVIKSSDPQPHRKERDQPADATKKCTTSSPSEALDCDASGSGDVHEVPSKSSATSASHCLVTSEPTMKGSVSSPPPSDDVVHVQSVTNTTAVHLLPWPVKFRIPKEKFRASLVRALGECRPLTASEKEKLMDSLYDAVTRYTYRPKPVQYTEVISCLLTSYPALKNGLVGQDAMGYWKKSLSNRFRNSRKRHERDNPLAQMGKKTRVTTKPDQPSKQMYMHPQQKMFKEFERLAEEQIKEKLEAGLAKYADSLIKICKTAKQGLELKNLILAAAAAEEDEATRKVIMSCGALLLIPTILREKALLCQQSKATNGTMARIVYESEANGGTTDKFQEILNASFTISAENEVICTTNDLISAVSLLMLVHYNFNLAYNNKMVNTLTFIQKVLMNIDTVSPAPSKVVRCLYNLNAVINAESNSAKV</sequence>
<proteinExistence type="predicted"/>
<protein>
    <submittedName>
        <fullName evidence="2">Uncharacterized protein</fullName>
    </submittedName>
</protein>
<dbReference type="RefSeq" id="XP_030837956.1">
    <property type="nucleotide sequence ID" value="XM_030982096.1"/>
</dbReference>
<dbReference type="AlphaFoldDB" id="A0A7M7NKU7"/>
<evidence type="ECO:0000313" key="2">
    <source>
        <dbReference type="EnsemblMetazoa" id="XP_030837956"/>
    </source>
</evidence>
<reference evidence="3" key="1">
    <citation type="submission" date="2015-02" db="EMBL/GenBank/DDBJ databases">
        <title>Genome sequencing for Strongylocentrotus purpuratus.</title>
        <authorList>
            <person name="Murali S."/>
            <person name="Liu Y."/>
            <person name="Vee V."/>
            <person name="English A."/>
            <person name="Wang M."/>
            <person name="Skinner E."/>
            <person name="Han Y."/>
            <person name="Muzny D.M."/>
            <person name="Worley K.C."/>
            <person name="Gibbs R.A."/>
        </authorList>
    </citation>
    <scope>NUCLEOTIDE SEQUENCE</scope>
</reference>
<name>A0A7M7NKU7_STRPU</name>
<feature type="region of interest" description="Disordered" evidence="1">
    <location>
        <begin position="52"/>
        <end position="120"/>
    </location>
</feature>
<feature type="compositionally biased region" description="Basic and acidic residues" evidence="1">
    <location>
        <begin position="72"/>
        <end position="86"/>
    </location>
</feature>
<reference evidence="2" key="2">
    <citation type="submission" date="2021-01" db="UniProtKB">
        <authorList>
            <consortium name="EnsemblMetazoa"/>
        </authorList>
    </citation>
    <scope>IDENTIFICATION</scope>
</reference>
<dbReference type="EnsemblMetazoa" id="XM_030982096">
    <property type="protein sequence ID" value="XP_030837956"/>
    <property type="gene ID" value="LOC764748"/>
</dbReference>
<dbReference type="Proteomes" id="UP000007110">
    <property type="component" value="Unassembled WGS sequence"/>
</dbReference>
<keyword evidence="3" id="KW-1185">Reference proteome</keyword>
<evidence type="ECO:0000256" key="1">
    <source>
        <dbReference type="SAM" id="MobiDB-lite"/>
    </source>
</evidence>
<dbReference type="GeneID" id="764748"/>
<evidence type="ECO:0000313" key="3">
    <source>
        <dbReference type="Proteomes" id="UP000007110"/>
    </source>
</evidence>
<organism evidence="2 3">
    <name type="scientific">Strongylocentrotus purpuratus</name>
    <name type="common">Purple sea urchin</name>
    <dbReference type="NCBI Taxonomy" id="7668"/>
    <lineage>
        <taxon>Eukaryota</taxon>
        <taxon>Metazoa</taxon>
        <taxon>Echinodermata</taxon>
        <taxon>Eleutherozoa</taxon>
        <taxon>Echinozoa</taxon>
        <taxon>Echinoidea</taxon>
        <taxon>Euechinoidea</taxon>
        <taxon>Echinacea</taxon>
        <taxon>Camarodonta</taxon>
        <taxon>Echinidea</taxon>
        <taxon>Strongylocentrotidae</taxon>
        <taxon>Strongylocentrotus</taxon>
    </lineage>
</organism>
<dbReference type="PANTHER" id="PTHR31025:SF9">
    <property type="entry name" value="SI:DKEY-286J15.1"/>
    <property type="match status" value="1"/>
</dbReference>
<accession>A0A7M7NKU7</accession>
<dbReference type="PANTHER" id="PTHR31025">
    <property type="entry name" value="SI:CH211-196P9.1-RELATED"/>
    <property type="match status" value="1"/>
</dbReference>